<sequence>MRMNNEDLICLSSSDEDEPRNKKKRIEPIPVKDAQPNTDSKKFNESIICLDSDEDTDSQEVVMTNNKENVENNSMSICKSNDTVDQNDIDNVKELYSIKNLPNDSLNQIEYEERENSDSISNGNHAEKYSKTEDKNDTVALNDHNLLNNTESLPNEAISFLSTCKRQLRGTECASIIYKRFPTLIKIFRDLADEISKSDYFKSFLIKQNKIASESVKGCIISFKDVYQYFKSILECEGIELSKKHWKHLRKLEEVMNKLLEKLRELDDTEVDFDAEDQSSYIKYERYSQRLSKVYAKYCQILKKNPYAGRLTHERLDFVSSHYNEINLAVSKKYKNNKKFPNYSELSSFISEVVKEKKIDLSDAELKVECKYCFEKLGDLLQTRRKKELYEVHCSFIIDNEDPAEKDTELNKKLRISSKEGMVKIEQVCEEYVKKQELGIDKEEIDCSDENDEDEEVEENVEDFEDEQILEDELSEESEENQ</sequence>
<proteinExistence type="predicted"/>
<dbReference type="AlphaFoldDB" id="A0AAW1V5M3"/>
<reference evidence="3 4" key="1">
    <citation type="submission" date="2023-03" db="EMBL/GenBank/DDBJ databases">
        <title>Genome insight into feeding habits of ladybird beetles.</title>
        <authorList>
            <person name="Li H.-S."/>
            <person name="Huang Y.-H."/>
            <person name="Pang H."/>
        </authorList>
    </citation>
    <scope>NUCLEOTIDE SEQUENCE [LARGE SCALE GENOMIC DNA]</scope>
    <source>
        <strain evidence="3">SYSU_2023b</strain>
        <tissue evidence="3">Whole body</tissue>
    </source>
</reference>
<dbReference type="InterPro" id="IPR046378">
    <property type="entry name" value="DAXX_histone-bd"/>
</dbReference>
<evidence type="ECO:0000313" key="4">
    <source>
        <dbReference type="Proteomes" id="UP001431783"/>
    </source>
</evidence>
<dbReference type="EMBL" id="JARQZJ010000121">
    <property type="protein sequence ID" value="KAK9888780.1"/>
    <property type="molecule type" value="Genomic_DNA"/>
</dbReference>
<evidence type="ECO:0000259" key="2">
    <source>
        <dbReference type="Pfam" id="PF20920"/>
    </source>
</evidence>
<feature type="domain" description="Daxx histone-binding" evidence="2">
    <location>
        <begin position="353"/>
        <end position="434"/>
    </location>
</feature>
<protein>
    <recommendedName>
        <fullName evidence="2">Daxx histone-binding domain-containing protein</fullName>
    </recommendedName>
</protein>
<evidence type="ECO:0000256" key="1">
    <source>
        <dbReference type="SAM" id="MobiDB-lite"/>
    </source>
</evidence>
<name>A0AAW1V5M3_9CUCU</name>
<organism evidence="3 4">
    <name type="scientific">Henosepilachna vigintioctopunctata</name>
    <dbReference type="NCBI Taxonomy" id="420089"/>
    <lineage>
        <taxon>Eukaryota</taxon>
        <taxon>Metazoa</taxon>
        <taxon>Ecdysozoa</taxon>
        <taxon>Arthropoda</taxon>
        <taxon>Hexapoda</taxon>
        <taxon>Insecta</taxon>
        <taxon>Pterygota</taxon>
        <taxon>Neoptera</taxon>
        <taxon>Endopterygota</taxon>
        <taxon>Coleoptera</taxon>
        <taxon>Polyphaga</taxon>
        <taxon>Cucujiformia</taxon>
        <taxon>Coccinelloidea</taxon>
        <taxon>Coccinellidae</taxon>
        <taxon>Epilachninae</taxon>
        <taxon>Epilachnini</taxon>
        <taxon>Henosepilachna</taxon>
    </lineage>
</organism>
<accession>A0AAW1V5M3</accession>
<dbReference type="InterPro" id="IPR046426">
    <property type="entry name" value="DAXX_histone-bd_sf"/>
</dbReference>
<feature type="region of interest" description="Disordered" evidence="1">
    <location>
        <begin position="112"/>
        <end position="135"/>
    </location>
</feature>
<feature type="region of interest" description="Disordered" evidence="1">
    <location>
        <begin position="443"/>
        <end position="482"/>
    </location>
</feature>
<feature type="compositionally biased region" description="Basic and acidic residues" evidence="1">
    <location>
        <begin position="125"/>
        <end position="135"/>
    </location>
</feature>
<comment type="caution">
    <text evidence="3">The sequence shown here is derived from an EMBL/GenBank/DDBJ whole genome shotgun (WGS) entry which is preliminary data.</text>
</comment>
<dbReference type="Proteomes" id="UP001431783">
    <property type="component" value="Unassembled WGS sequence"/>
</dbReference>
<dbReference type="Pfam" id="PF20920">
    <property type="entry name" value="DAXX_hist_bd"/>
    <property type="match status" value="1"/>
</dbReference>
<gene>
    <name evidence="3" type="ORF">WA026_001005</name>
</gene>
<keyword evidence="4" id="KW-1185">Reference proteome</keyword>
<dbReference type="GO" id="GO:0042393">
    <property type="term" value="F:histone binding"/>
    <property type="evidence" value="ECO:0007669"/>
    <property type="project" value="InterPro"/>
</dbReference>
<feature type="region of interest" description="Disordered" evidence="1">
    <location>
        <begin position="1"/>
        <end position="38"/>
    </location>
</feature>
<dbReference type="Gene3D" id="1.20.58.2170">
    <property type="match status" value="1"/>
</dbReference>
<evidence type="ECO:0000313" key="3">
    <source>
        <dbReference type="EMBL" id="KAK9888780.1"/>
    </source>
</evidence>